<evidence type="ECO:0000313" key="5">
    <source>
        <dbReference type="Proteomes" id="UP000261560"/>
    </source>
</evidence>
<organism evidence="4 5">
    <name type="scientific">Oryzias melastigma</name>
    <name type="common">Marine medaka</name>
    <dbReference type="NCBI Taxonomy" id="30732"/>
    <lineage>
        <taxon>Eukaryota</taxon>
        <taxon>Metazoa</taxon>
        <taxon>Chordata</taxon>
        <taxon>Craniata</taxon>
        <taxon>Vertebrata</taxon>
        <taxon>Euteleostomi</taxon>
        <taxon>Actinopterygii</taxon>
        <taxon>Neopterygii</taxon>
        <taxon>Teleostei</taxon>
        <taxon>Neoteleostei</taxon>
        <taxon>Acanthomorphata</taxon>
        <taxon>Ovalentaria</taxon>
        <taxon>Atherinomorphae</taxon>
        <taxon>Beloniformes</taxon>
        <taxon>Adrianichthyidae</taxon>
        <taxon>Oryziinae</taxon>
        <taxon>Oryzias</taxon>
    </lineage>
</organism>
<dbReference type="GeneID" id="112143894"/>
<dbReference type="Pfam" id="PF25817">
    <property type="entry name" value="ICE1_C"/>
    <property type="match status" value="1"/>
</dbReference>
<protein>
    <submittedName>
        <fullName evidence="4">Interactor of little elongation complex ELL subunit 1</fullName>
    </submittedName>
</protein>
<feature type="region of interest" description="Disordered" evidence="2">
    <location>
        <begin position="311"/>
        <end position="356"/>
    </location>
</feature>
<feature type="region of interest" description="Disordered" evidence="2">
    <location>
        <begin position="552"/>
        <end position="590"/>
    </location>
</feature>
<reference evidence="4" key="2">
    <citation type="submission" date="2025-09" db="UniProtKB">
        <authorList>
            <consortium name="Ensembl"/>
        </authorList>
    </citation>
    <scope>IDENTIFICATION</scope>
</reference>
<reference evidence="4" key="1">
    <citation type="submission" date="2025-08" db="UniProtKB">
        <authorList>
            <consortium name="Ensembl"/>
        </authorList>
    </citation>
    <scope>IDENTIFICATION</scope>
</reference>
<dbReference type="PaxDb" id="30732-ENSOMEP00000012629"/>
<feature type="region of interest" description="Disordered" evidence="2">
    <location>
        <begin position="878"/>
        <end position="900"/>
    </location>
</feature>
<feature type="compositionally biased region" description="Low complexity" evidence="2">
    <location>
        <begin position="804"/>
        <end position="822"/>
    </location>
</feature>
<feature type="domain" description="Little elongation complex subunit 1 C-terminal" evidence="3">
    <location>
        <begin position="1100"/>
        <end position="1289"/>
    </location>
</feature>
<feature type="compositionally biased region" description="Polar residues" evidence="2">
    <location>
        <begin position="566"/>
        <end position="590"/>
    </location>
</feature>
<feature type="compositionally biased region" description="Polar residues" evidence="2">
    <location>
        <begin position="510"/>
        <end position="519"/>
    </location>
</feature>
<feature type="compositionally biased region" description="Low complexity" evidence="2">
    <location>
        <begin position="770"/>
        <end position="785"/>
    </location>
</feature>
<dbReference type="PANTHER" id="PTHR11852">
    <property type="entry name" value="PLATELET-ACTIVATING FACTOR ACETYLHYDROLASE"/>
    <property type="match status" value="1"/>
</dbReference>
<feature type="region of interest" description="Disordered" evidence="2">
    <location>
        <begin position="492"/>
        <end position="521"/>
    </location>
</feature>
<dbReference type="CTD" id="23379"/>
<dbReference type="STRING" id="30732.ENSOMEP00000012629"/>
<feature type="compositionally biased region" description="Polar residues" evidence="2">
    <location>
        <begin position="331"/>
        <end position="346"/>
    </location>
</feature>
<name>A0A3B3C4W9_ORYME</name>
<dbReference type="PANTHER" id="PTHR11852:SF4">
    <property type="entry name" value="LITTLE ELONGATION COMPLEX SUBUNIT 1"/>
    <property type="match status" value="1"/>
</dbReference>
<evidence type="ECO:0000313" key="4">
    <source>
        <dbReference type="Ensembl" id="ENSOMEP00000012629.1"/>
    </source>
</evidence>
<feature type="coiled-coil region" evidence="1">
    <location>
        <begin position="69"/>
        <end position="144"/>
    </location>
</feature>
<dbReference type="OMA" id="KIENQCF"/>
<proteinExistence type="predicted"/>
<feature type="coiled-coil region" evidence="1">
    <location>
        <begin position="173"/>
        <end position="245"/>
    </location>
</feature>
<dbReference type="RefSeq" id="XP_024123896.1">
    <property type="nucleotide sequence ID" value="XM_024268128.2"/>
</dbReference>
<evidence type="ECO:0000256" key="1">
    <source>
        <dbReference type="SAM" id="Coils"/>
    </source>
</evidence>
<feature type="compositionally biased region" description="Polar residues" evidence="2">
    <location>
        <begin position="695"/>
        <end position="709"/>
    </location>
</feature>
<keyword evidence="5" id="KW-1185">Reference proteome</keyword>
<accession>A0A3B3C4W9</accession>
<evidence type="ECO:0000256" key="2">
    <source>
        <dbReference type="SAM" id="MobiDB-lite"/>
    </source>
</evidence>
<dbReference type="Proteomes" id="UP000261560">
    <property type="component" value="Unplaced"/>
</dbReference>
<evidence type="ECO:0000259" key="3">
    <source>
        <dbReference type="Pfam" id="PF25817"/>
    </source>
</evidence>
<feature type="region of interest" description="Disordered" evidence="2">
    <location>
        <begin position="626"/>
        <end position="822"/>
    </location>
</feature>
<sequence>MLYKQFFASSGENSCVAMMPGDTQTKTAETAAEAAFGNCANCSALHQSLTEYVSSFLALKQKISVSDDTIRLQQELEELQIKLVTMEQRMVDYKSLQTELEEKKVALISCEHLSENMDKLKQEHRKALTKIEDLEEQLKYLKELTEAQVIKNAQLGTEKAAVENDLLQTQVSLKKCQENADKVEKLMEENANMKSLKESLESKVQFLEDSSCSQNLQISKLAREKALLERNIYDLQMRLRKLEREQCKDYRSTKTQTDAPREPKVDKEKLKLLLQDIWTCVVPKDPADQLCFPGSSSNQVPPLSLQNQVLNSAAEESCSQKNTESHRDQVQTKALISSSKAPPQEQNDVELQDSPRTLCVRKRTKTSPVTKKSKKLKFTDRDSFEMTVKEITEMFKPMPPVISPLLDLDIESMETDDMAKGTPPDDPQKHESINVRSSLEIHNSPNHSAVQEDNVDLLETTTQESQHMVDKKEAEQSDSSGLAELLEKDHGNTNLSKEISPVEEPVPASLVSSSATSDGSVEVGGLPVELLEDTHLTNSNTANNSCEKSLEMNAEENSSADKIAPSTINTKTAEPVATKTSPVPISESTEEATVSCKSLEENTLSVCGQSSPSSLLVNLKPQILEPHPCSVKSDGPKNKGDISDDKGGPVSFMKSKDIVEEADVQDLPQGSTDAGSNNSSIKKSNAKKRQKRGSESSPSTPQTPDSISNLFCEMGPPLPPVLTPLKTPPKQGKSISPRHAIGKLSFPSPRDELASPHTPVQIHLTPSRKPLNSPVPSNGVPSSPLQFGSATPKHAVPVPGRFPSTSVKSSSSSSTSSSQESSMRILDTMYPDLSAHARTLSILRGNVGLCSSENRSLPTSSDSQVSGFNSSALTAFTKTDTKGDKNPAVHLSSRSPPTASKCLKLESSSPTCNQIPSVSSNGRCKANSPHILKPTHLATSIKTEESSEENVLINALKKIENQCFDVLPVVQSHLYVGNRPTKPVLRDEEKEVIADICQCGLSDDMTRAILNKLKAERNALSTNYTQALCRVYTGICRQKGDWERARILAYSILIEDFPDSSKLILFIESTWPAVLSHSSCLCQAIHIVSKLRAPDGVLSCLSTFLDWEKNPPLDIEQQISRTLTELKSGSKQSFVKHGRYGDDLGAETWEQVYALQLLCSHKKWKWTFENVLGKELWPLLNLWVSQPRDQQEPISDVTIAGVLRLIGLLGQLGLKENCVSSVSTVATVINTFGKHGQREGVPWEVQLAAIYCIYELSPCDPKQALDALAGWREETKSVPPAVTSCINQLACICRQVKR</sequence>
<dbReference type="KEGG" id="oml:112143894"/>
<keyword evidence="1" id="KW-0175">Coiled coil</keyword>
<dbReference type="OrthoDB" id="2238957at2759"/>
<feature type="compositionally biased region" description="Basic and acidic residues" evidence="2">
    <location>
        <begin position="634"/>
        <end position="647"/>
    </location>
</feature>
<dbReference type="InterPro" id="IPR057881">
    <property type="entry name" value="ICE1_C"/>
</dbReference>
<dbReference type="GeneTree" id="ENSGT00950000183199"/>
<dbReference type="Ensembl" id="ENSOMET00000020036.1">
    <property type="protein sequence ID" value="ENSOMEP00000012629.1"/>
    <property type="gene ID" value="ENSOMEG00000014033.1"/>
</dbReference>